<dbReference type="RefSeq" id="XP_007418564.1">
    <property type="nucleotide sequence ID" value="XM_007418502.1"/>
</dbReference>
<evidence type="ECO:0000256" key="1">
    <source>
        <dbReference type="SAM" id="MobiDB-lite"/>
    </source>
</evidence>
<dbReference type="STRING" id="747676.F4SB11"/>
<reference evidence="4" key="1">
    <citation type="journal article" date="2011" name="Proc. Natl. Acad. Sci. U.S.A.">
        <title>Obligate biotrophy features unraveled by the genomic analysis of rust fungi.</title>
        <authorList>
            <person name="Duplessis S."/>
            <person name="Cuomo C.A."/>
            <person name="Lin Y.-C."/>
            <person name="Aerts A."/>
            <person name="Tisserant E."/>
            <person name="Veneault-Fourrey C."/>
            <person name="Joly D.L."/>
            <person name="Hacquard S."/>
            <person name="Amselem J."/>
            <person name="Cantarel B.L."/>
            <person name="Chiu R."/>
            <person name="Coutinho P.M."/>
            <person name="Feau N."/>
            <person name="Field M."/>
            <person name="Frey P."/>
            <person name="Gelhaye E."/>
            <person name="Goldberg J."/>
            <person name="Grabherr M.G."/>
            <person name="Kodira C.D."/>
            <person name="Kohler A."/>
            <person name="Kuees U."/>
            <person name="Lindquist E.A."/>
            <person name="Lucas S.M."/>
            <person name="Mago R."/>
            <person name="Mauceli E."/>
            <person name="Morin E."/>
            <person name="Murat C."/>
            <person name="Pangilinan J.L."/>
            <person name="Park R."/>
            <person name="Pearson M."/>
            <person name="Quesneville H."/>
            <person name="Rouhier N."/>
            <person name="Sakthikumar S."/>
            <person name="Salamov A.A."/>
            <person name="Schmutz J."/>
            <person name="Selles B."/>
            <person name="Shapiro H."/>
            <person name="Tanguay P."/>
            <person name="Tuskan G.A."/>
            <person name="Henrissat B."/>
            <person name="Van de Peer Y."/>
            <person name="Rouze P."/>
            <person name="Ellis J.G."/>
            <person name="Dodds P.N."/>
            <person name="Schein J.E."/>
            <person name="Zhong S."/>
            <person name="Hamelin R.C."/>
            <person name="Grigoriev I.V."/>
            <person name="Szabo L.J."/>
            <person name="Martin F."/>
        </authorList>
    </citation>
    <scope>NUCLEOTIDE SEQUENCE [LARGE SCALE GENOMIC DNA]</scope>
    <source>
        <strain evidence="4">98AG31 / pathotype 3-4-7</strain>
    </source>
</reference>
<dbReference type="SUPFAM" id="SSF51395">
    <property type="entry name" value="FMN-linked oxidoreductases"/>
    <property type="match status" value="1"/>
</dbReference>
<keyword evidence="4" id="KW-1185">Reference proteome</keyword>
<dbReference type="OrthoDB" id="4327079at2759"/>
<dbReference type="Proteomes" id="UP000001072">
    <property type="component" value="Unassembled WGS sequence"/>
</dbReference>
<organism evidence="4">
    <name type="scientific">Melampsora larici-populina (strain 98AG31 / pathotype 3-4-7)</name>
    <name type="common">Poplar leaf rust fungus</name>
    <dbReference type="NCBI Taxonomy" id="747676"/>
    <lineage>
        <taxon>Eukaryota</taxon>
        <taxon>Fungi</taxon>
        <taxon>Dikarya</taxon>
        <taxon>Basidiomycota</taxon>
        <taxon>Pucciniomycotina</taxon>
        <taxon>Pucciniomycetes</taxon>
        <taxon>Pucciniales</taxon>
        <taxon>Melampsoraceae</taxon>
        <taxon>Melampsora</taxon>
    </lineage>
</organism>
<dbReference type="Pfam" id="PF04898">
    <property type="entry name" value="Glu_syn_central"/>
    <property type="match status" value="1"/>
</dbReference>
<evidence type="ECO:0000313" key="4">
    <source>
        <dbReference type="Proteomes" id="UP000001072"/>
    </source>
</evidence>
<evidence type="ECO:0000313" key="3">
    <source>
        <dbReference type="EMBL" id="EGF98167.1"/>
    </source>
</evidence>
<dbReference type="InterPro" id="IPR013785">
    <property type="entry name" value="Aldolase_TIM"/>
</dbReference>
<dbReference type="InterPro" id="IPR006982">
    <property type="entry name" value="Glu_synth_centr_N"/>
</dbReference>
<dbReference type="AlphaFoldDB" id="F4SB11"/>
<feature type="domain" description="Glutamate synthase central-N" evidence="2">
    <location>
        <begin position="49"/>
        <end position="82"/>
    </location>
</feature>
<dbReference type="GeneID" id="18937483"/>
<dbReference type="EMBL" id="GL883183">
    <property type="protein sequence ID" value="EGF98167.1"/>
    <property type="molecule type" value="Genomic_DNA"/>
</dbReference>
<dbReference type="HOGENOM" id="CLU_2455205_0_0_1"/>
<dbReference type="Gene3D" id="3.20.20.70">
    <property type="entry name" value="Aldolase class I"/>
    <property type="match status" value="1"/>
</dbReference>
<evidence type="ECO:0000259" key="2">
    <source>
        <dbReference type="Pfam" id="PF04898"/>
    </source>
</evidence>
<proteinExistence type="predicted"/>
<dbReference type="GO" id="GO:0015930">
    <property type="term" value="F:glutamate synthase activity"/>
    <property type="evidence" value="ECO:0007669"/>
    <property type="project" value="InterPro"/>
</dbReference>
<dbReference type="VEuPathDB" id="FungiDB:MELLADRAFT_96115"/>
<dbReference type="KEGG" id="mlr:MELLADRAFT_96115"/>
<dbReference type="InParanoid" id="F4SB11"/>
<protein>
    <recommendedName>
        <fullName evidence="2">Glutamate synthase central-N domain-containing protein</fullName>
    </recommendedName>
</protein>
<name>F4SB11_MELLP</name>
<sequence length="89" mass="9428">MQGFTHIGSGGRLGSTSAKKGLRCVSSDTGGLLNLQPIPDNRNLTFPGHYLRQLFAQVNNPPIDQIQESIVMSLECYVGAEAPGQSSGP</sequence>
<accession>F4SB11</accession>
<gene>
    <name evidence="3" type="ORF">MELLADRAFT_96115</name>
</gene>
<feature type="region of interest" description="Disordered" evidence="1">
    <location>
        <begin position="1"/>
        <end position="20"/>
    </location>
</feature>